<dbReference type="PANTHER" id="PTHR16295:SF10">
    <property type="entry name" value="EXPRESSED PROTEIN"/>
    <property type="match status" value="1"/>
</dbReference>
<dbReference type="GeneID" id="108856682"/>
<keyword evidence="2" id="KW-1185">Reference proteome</keyword>
<dbReference type="AlphaFoldDB" id="A0A6J0NN07"/>
<sequence length="113" mass="12794">MASENGEITIVCDHCERDIPSPNMDLHRVHCARNLEKCNICGDMVPRKHTEEHLLNTHAPAVEWILNTRAAQGDGNGRRRRDVNGVSNKRLFFTVVVTGIAVLMGSLFFQRKR</sequence>
<dbReference type="GO" id="GO:0005739">
    <property type="term" value="C:mitochondrion"/>
    <property type="evidence" value="ECO:0007669"/>
    <property type="project" value="TreeGrafter"/>
</dbReference>
<keyword evidence="1" id="KW-0472">Membrane</keyword>
<dbReference type="Gene3D" id="3.30.40.10">
    <property type="entry name" value="Zinc/RING finger domain, C3HC4 (zinc finger)"/>
    <property type="match status" value="1"/>
</dbReference>
<dbReference type="Proteomes" id="UP000504610">
    <property type="component" value="Chromosome 5"/>
</dbReference>
<dbReference type="SUPFAM" id="SSF49599">
    <property type="entry name" value="TRAF domain-like"/>
    <property type="match status" value="1"/>
</dbReference>
<dbReference type="KEGG" id="rsz:108856682"/>
<dbReference type="PANTHER" id="PTHR16295">
    <property type="entry name" value="TRAF-TYPE ZINC FINGER PROTEIN-RELATED"/>
    <property type="match status" value="1"/>
</dbReference>
<gene>
    <name evidence="3" type="primary">LOC108856682</name>
</gene>
<dbReference type="InterPro" id="IPR013083">
    <property type="entry name" value="Znf_RING/FYVE/PHD"/>
</dbReference>
<evidence type="ECO:0000313" key="2">
    <source>
        <dbReference type="Proteomes" id="UP000504610"/>
    </source>
</evidence>
<reference evidence="3" key="2">
    <citation type="submission" date="2025-08" db="UniProtKB">
        <authorList>
            <consortium name="RefSeq"/>
        </authorList>
    </citation>
    <scope>IDENTIFICATION</scope>
    <source>
        <tissue evidence="3">Leaf</tissue>
    </source>
</reference>
<dbReference type="RefSeq" id="XP_018486044.1">
    <property type="nucleotide sequence ID" value="XM_018630542.2"/>
</dbReference>
<accession>A0A6J0NN07</accession>
<reference evidence="2" key="1">
    <citation type="journal article" date="2019" name="Database">
        <title>The radish genome database (RadishGD): an integrated information resource for radish genomics.</title>
        <authorList>
            <person name="Yu H.J."/>
            <person name="Baek S."/>
            <person name="Lee Y.J."/>
            <person name="Cho A."/>
            <person name="Mun J.H."/>
        </authorList>
    </citation>
    <scope>NUCLEOTIDE SEQUENCE [LARGE SCALE GENOMIC DNA]</scope>
    <source>
        <strain evidence="2">cv. WK10039</strain>
    </source>
</reference>
<feature type="transmembrane region" description="Helical" evidence="1">
    <location>
        <begin position="91"/>
        <end position="109"/>
    </location>
</feature>
<keyword evidence="1" id="KW-0812">Transmembrane</keyword>
<keyword evidence="1" id="KW-1133">Transmembrane helix</keyword>
<dbReference type="InterPro" id="IPR051986">
    <property type="entry name" value="Innate_Immune_Apopt_Reg"/>
</dbReference>
<evidence type="ECO:0000313" key="3">
    <source>
        <dbReference type="RefSeq" id="XP_018486044.1"/>
    </source>
</evidence>
<name>A0A6J0NN07_RAPSA</name>
<protein>
    <submittedName>
        <fullName evidence="3">Uncharacterized protein LOC108856682</fullName>
    </submittedName>
</protein>
<organism evidence="2 3">
    <name type="scientific">Raphanus sativus</name>
    <name type="common">Radish</name>
    <name type="synonym">Raphanus raphanistrum var. sativus</name>
    <dbReference type="NCBI Taxonomy" id="3726"/>
    <lineage>
        <taxon>Eukaryota</taxon>
        <taxon>Viridiplantae</taxon>
        <taxon>Streptophyta</taxon>
        <taxon>Embryophyta</taxon>
        <taxon>Tracheophyta</taxon>
        <taxon>Spermatophyta</taxon>
        <taxon>Magnoliopsida</taxon>
        <taxon>eudicotyledons</taxon>
        <taxon>Gunneridae</taxon>
        <taxon>Pentapetalae</taxon>
        <taxon>rosids</taxon>
        <taxon>malvids</taxon>
        <taxon>Brassicales</taxon>
        <taxon>Brassicaceae</taxon>
        <taxon>Brassiceae</taxon>
        <taxon>Raphanus</taxon>
    </lineage>
</organism>
<evidence type="ECO:0000256" key="1">
    <source>
        <dbReference type="SAM" id="Phobius"/>
    </source>
</evidence>
<proteinExistence type="predicted"/>
<dbReference type="OrthoDB" id="193703at2759"/>